<dbReference type="SUPFAM" id="SSF51445">
    <property type="entry name" value="(Trans)glycosidases"/>
    <property type="match status" value="1"/>
</dbReference>
<sequence length="503" mass="54253">MRDYSAYPLRCLASVAVSAMAAFVCTTAVAAELRLEVATMPRVATIDPRFQSYNIEMAEVTGGRFWKPYAAARTRSRPDAERFAARTPIDLHDDRLRKLAAALSPAYLRISGTWANSTFVAESETPPSAPPAGFNGVLTRQQWRDAIDFSHAVDAPIVTSFAISAGTRDAAGQWLPEQARRFLDVTRSAGGHIAAAEFMNEPDLPAIGGAPEGYDAEAYGRDFAAFRAFMKDTAPDVTILGPGTIGTGADAQALFAATAVGIDTVSYHHYGALSARCAGDRTPKRALSDEWLARSGKTFVFYQALRDQLAAGKPIWLTETAETACGGNRWAATFIDTFRYLDQLGRLAKAGVQVVMHNTLAASDYGLLDERTHLPRPNYWAALLWRRLMGTTVLDAGIPEQSGFHVYAHCARDMPGGITLLVVNNDRRIRRRLTLPAASERYTLANATPADGNVQLNGATLLLGTADRIPALHGDATAPGTMVFAPRTITFLTVADAGNTNCP</sequence>
<protein>
    <recommendedName>
        <fullName evidence="4">Glycosyl hydrolase family 79</fullName>
    </recommendedName>
</protein>
<reference evidence="2" key="2">
    <citation type="submission" date="2024-03" db="EMBL/GenBank/DDBJ databases">
        <authorList>
            <person name="Bromfield E.S.P."/>
            <person name="Cloutier S."/>
        </authorList>
    </citation>
    <scope>NUCLEOTIDE SEQUENCE</scope>
    <source>
        <strain evidence="2">5S5</strain>
    </source>
</reference>
<organism evidence="2 3">
    <name type="scientific">Bradyrhizobium septentrionale</name>
    <dbReference type="NCBI Taxonomy" id="1404411"/>
    <lineage>
        <taxon>Bacteria</taxon>
        <taxon>Pseudomonadati</taxon>
        <taxon>Pseudomonadota</taxon>
        <taxon>Alphaproteobacteria</taxon>
        <taxon>Hyphomicrobiales</taxon>
        <taxon>Nitrobacteraceae</taxon>
        <taxon>Bradyrhizobium</taxon>
    </lineage>
</organism>
<dbReference type="InterPro" id="IPR017853">
    <property type="entry name" value="GH"/>
</dbReference>
<feature type="signal peptide" evidence="1">
    <location>
        <begin position="1"/>
        <end position="30"/>
    </location>
</feature>
<evidence type="ECO:0000313" key="2">
    <source>
        <dbReference type="EMBL" id="WXC78118.1"/>
    </source>
</evidence>
<dbReference type="PANTHER" id="PTHR46145:SF4">
    <property type="entry name" value="HEPARANASE"/>
    <property type="match status" value="1"/>
</dbReference>
<reference evidence="2" key="1">
    <citation type="journal article" date="2021" name="Int. J. Syst. Evol. Microbiol.">
        <title>Bradyrhizobium septentrionale sp. nov. (sv. septentrionale) and Bradyrhizobium quebecense sp. nov. (sv. septentrionale) associated with legumes native to Canada possess rearranged symbiosis genes and numerous insertion sequences.</title>
        <authorList>
            <person name="Bromfield E.S.P."/>
            <person name="Cloutier S."/>
        </authorList>
    </citation>
    <scope>NUCLEOTIDE SEQUENCE</scope>
    <source>
        <strain evidence="2">5S5</strain>
    </source>
</reference>
<dbReference type="RefSeq" id="WP_224496662.1">
    <property type="nucleotide sequence ID" value="NZ_CP088285.1"/>
</dbReference>
<dbReference type="EMBL" id="CP147711">
    <property type="protein sequence ID" value="WXC78118.1"/>
    <property type="molecule type" value="Genomic_DNA"/>
</dbReference>
<dbReference type="Proteomes" id="UP001432046">
    <property type="component" value="Chromosome"/>
</dbReference>
<gene>
    <name evidence="2" type="ORF">WDK88_32585</name>
</gene>
<feature type="chain" id="PRO_5045938696" description="Glycosyl hydrolase family 79" evidence="1">
    <location>
        <begin position="31"/>
        <end position="503"/>
    </location>
</feature>
<keyword evidence="3" id="KW-1185">Reference proteome</keyword>
<name>A0ABZ2NT97_9BRAD</name>
<accession>A0ABZ2NT97</accession>
<proteinExistence type="predicted"/>
<dbReference type="Pfam" id="PF03662">
    <property type="entry name" value="Glyco_hydro_79n"/>
    <property type="match status" value="1"/>
</dbReference>
<dbReference type="InterPro" id="IPR005199">
    <property type="entry name" value="Glyco_hydro_79"/>
</dbReference>
<dbReference type="Gene3D" id="3.20.20.80">
    <property type="entry name" value="Glycosidases"/>
    <property type="match status" value="1"/>
</dbReference>
<keyword evidence="1" id="KW-0732">Signal</keyword>
<evidence type="ECO:0000313" key="3">
    <source>
        <dbReference type="Proteomes" id="UP001432046"/>
    </source>
</evidence>
<evidence type="ECO:0000256" key="1">
    <source>
        <dbReference type="SAM" id="SignalP"/>
    </source>
</evidence>
<dbReference type="PANTHER" id="PTHR46145">
    <property type="entry name" value="HEPARANASE"/>
    <property type="match status" value="1"/>
</dbReference>
<evidence type="ECO:0008006" key="4">
    <source>
        <dbReference type="Google" id="ProtNLM"/>
    </source>
</evidence>